<dbReference type="Gene3D" id="3.40.50.1110">
    <property type="entry name" value="SGNH hydrolase"/>
    <property type="match status" value="1"/>
</dbReference>
<reference evidence="1 2" key="1">
    <citation type="submission" date="2020-08" db="EMBL/GenBank/DDBJ databases">
        <title>Genomic Encyclopedia of Type Strains, Phase IV (KMG-IV): sequencing the most valuable type-strain genomes for metagenomic binning, comparative biology and taxonomic classification.</title>
        <authorList>
            <person name="Goeker M."/>
        </authorList>
    </citation>
    <scope>NUCLEOTIDE SEQUENCE [LARGE SCALE GENOMIC DNA]</scope>
    <source>
        <strain evidence="1 2">DSM 103679</strain>
    </source>
</reference>
<dbReference type="Proteomes" id="UP000578697">
    <property type="component" value="Unassembled WGS sequence"/>
</dbReference>
<name>A0A840SGF5_9SPIR</name>
<keyword evidence="2" id="KW-1185">Reference proteome</keyword>
<organism evidence="1 2">
    <name type="scientific">Treponema rectale</name>
    <dbReference type="NCBI Taxonomy" id="744512"/>
    <lineage>
        <taxon>Bacteria</taxon>
        <taxon>Pseudomonadati</taxon>
        <taxon>Spirochaetota</taxon>
        <taxon>Spirochaetia</taxon>
        <taxon>Spirochaetales</taxon>
        <taxon>Treponemataceae</taxon>
        <taxon>Treponema</taxon>
    </lineage>
</organism>
<proteinExistence type="predicted"/>
<evidence type="ECO:0000313" key="1">
    <source>
        <dbReference type="EMBL" id="MBB5219785.1"/>
    </source>
</evidence>
<dbReference type="GO" id="GO:0016788">
    <property type="term" value="F:hydrolase activity, acting on ester bonds"/>
    <property type="evidence" value="ECO:0007669"/>
    <property type="project" value="UniProtKB-ARBA"/>
</dbReference>
<gene>
    <name evidence="1" type="ORF">HNP77_002174</name>
</gene>
<comment type="caution">
    <text evidence="1">The sequence shown here is derived from an EMBL/GenBank/DDBJ whole genome shotgun (WGS) entry which is preliminary data.</text>
</comment>
<dbReference type="AlphaFoldDB" id="A0A840SGF5"/>
<evidence type="ECO:0000313" key="2">
    <source>
        <dbReference type="Proteomes" id="UP000578697"/>
    </source>
</evidence>
<dbReference type="RefSeq" id="WP_184653256.1">
    <property type="nucleotide sequence ID" value="NZ_JACHFR010000004.1"/>
</dbReference>
<accession>A0A840SGF5</accession>
<dbReference type="EMBL" id="JACHFR010000004">
    <property type="protein sequence ID" value="MBB5219785.1"/>
    <property type="molecule type" value="Genomic_DNA"/>
</dbReference>
<protein>
    <submittedName>
        <fullName evidence="1">Uncharacterized protein</fullName>
    </submittedName>
</protein>
<dbReference type="SUPFAM" id="SSF52266">
    <property type="entry name" value="SGNH hydrolase"/>
    <property type="match status" value="1"/>
</dbReference>
<dbReference type="InterPro" id="IPR036514">
    <property type="entry name" value="SGNH_hydro_sf"/>
</dbReference>
<sequence>MKNFSGMNKLCKKGQTVFFGSTTLSQMDLGDLMGNSTNSHIYNRSKDGLTIDQAQKIIGECACELQPSRLLINIGEEDIESADFKVDSFISKYEWLLYQLHTHCELCTMYIISVMSDNPKAVKLNRELAKLAKDTGCVFINVAHNTPWSFISSVKPYIRSFPISFAEAMQYAG</sequence>